<accession>A0A9J6H4A4</accession>
<evidence type="ECO:0000256" key="2">
    <source>
        <dbReference type="ARBA" id="ARBA00022692"/>
    </source>
</evidence>
<dbReference type="AlphaFoldDB" id="A0A9J6H4A4"/>
<proteinExistence type="predicted"/>
<protein>
    <submittedName>
        <fullName evidence="7">Uncharacterized protein</fullName>
    </submittedName>
</protein>
<keyword evidence="8" id="KW-1185">Reference proteome</keyword>
<gene>
    <name evidence="7" type="ORF">HPB48_000692</name>
</gene>
<dbReference type="Gene3D" id="1.20.1250.20">
    <property type="entry name" value="MFS general substrate transporter like domains"/>
    <property type="match status" value="1"/>
</dbReference>
<feature type="transmembrane region" description="Helical" evidence="6">
    <location>
        <begin position="232"/>
        <end position="254"/>
    </location>
</feature>
<comment type="subcellular location">
    <subcellularLocation>
        <location evidence="1">Membrane</location>
        <topology evidence="1">Multi-pass membrane protein</topology>
    </subcellularLocation>
</comment>
<evidence type="ECO:0000313" key="8">
    <source>
        <dbReference type="Proteomes" id="UP000821853"/>
    </source>
</evidence>
<dbReference type="VEuPathDB" id="VectorBase:HLOH_060911"/>
<feature type="transmembrane region" description="Helical" evidence="6">
    <location>
        <begin position="379"/>
        <end position="400"/>
    </location>
</feature>
<feature type="transmembrane region" description="Helical" evidence="6">
    <location>
        <begin position="261"/>
        <end position="282"/>
    </location>
</feature>
<sequence>MFSDNYPTPGVPPQPRLASDHRNEDHNARAYASAFGEGRFQPRLLFSTVVAGAISLVQLSIFRLSTREMDHRCMRPPAYSELSVESWKQLAIPRDDDGNYSRCTVRNPPEGGPSAQVVHCSEWEFDLSEYGNSVVSEWSLVCHRSYLKDIAASVNFVTAVVALLVIGAAADRIGRKTVTVVHFVAPLRTLVCSGLARDFRTFAATQAAVTATSRSYFVLYVILYEVTSPSRRILYCTAVVAFTTTFAPVFVFLVDSFKISWYWSLLIVAALSSVLLATFYVLEESPVWLLETRYTEQSERVVVKAANVNASSLSLRAATVQEAATEHGAKSAFHNEGTCRELEFRTWSKEVFSAPRVYTGRHQRRSWPLYRRAMHPRQQLRACGNSIGLIPLFLVVLTFLQKGRFLKEAVVACTLVRATACASLFLHFSGELTLLGSVLMVIVRLSINAAAVIAFYLSTSLYPTPSRCFGLGTCYAFAVIGNMGDFYFFSSVLANHEDYGFGIMPLLLALASIAI</sequence>
<feature type="region of interest" description="Disordered" evidence="5">
    <location>
        <begin position="1"/>
        <end position="23"/>
    </location>
</feature>
<feature type="transmembrane region" description="Helical" evidence="6">
    <location>
        <begin position="434"/>
        <end position="457"/>
    </location>
</feature>
<keyword evidence="2 6" id="KW-0812">Transmembrane</keyword>
<feature type="transmembrane region" description="Helical" evidence="6">
    <location>
        <begin position="469"/>
        <end position="493"/>
    </location>
</feature>
<evidence type="ECO:0000256" key="1">
    <source>
        <dbReference type="ARBA" id="ARBA00004141"/>
    </source>
</evidence>
<dbReference type="PANTHER" id="PTHR24064">
    <property type="entry name" value="SOLUTE CARRIER FAMILY 22 MEMBER"/>
    <property type="match status" value="1"/>
</dbReference>
<feature type="transmembrane region" description="Helical" evidence="6">
    <location>
        <begin position="44"/>
        <end position="65"/>
    </location>
</feature>
<dbReference type="OrthoDB" id="6503804at2759"/>
<comment type="caution">
    <text evidence="7">The sequence shown here is derived from an EMBL/GenBank/DDBJ whole genome shotgun (WGS) entry which is preliminary data.</text>
</comment>
<keyword evidence="3 6" id="KW-1133">Transmembrane helix</keyword>
<dbReference type="InterPro" id="IPR036259">
    <property type="entry name" value="MFS_trans_sf"/>
</dbReference>
<name>A0A9J6H4A4_HAELO</name>
<evidence type="ECO:0000256" key="6">
    <source>
        <dbReference type="SAM" id="Phobius"/>
    </source>
</evidence>
<evidence type="ECO:0000256" key="5">
    <source>
        <dbReference type="SAM" id="MobiDB-lite"/>
    </source>
</evidence>
<keyword evidence="4 6" id="KW-0472">Membrane</keyword>
<evidence type="ECO:0000256" key="4">
    <source>
        <dbReference type="ARBA" id="ARBA00023136"/>
    </source>
</evidence>
<reference evidence="7 8" key="1">
    <citation type="journal article" date="2020" name="Cell">
        <title>Large-Scale Comparative Analyses of Tick Genomes Elucidate Their Genetic Diversity and Vector Capacities.</title>
        <authorList>
            <consortium name="Tick Genome and Microbiome Consortium (TIGMIC)"/>
            <person name="Jia N."/>
            <person name="Wang J."/>
            <person name="Shi W."/>
            <person name="Du L."/>
            <person name="Sun Y."/>
            <person name="Zhan W."/>
            <person name="Jiang J.F."/>
            <person name="Wang Q."/>
            <person name="Zhang B."/>
            <person name="Ji P."/>
            <person name="Bell-Sakyi L."/>
            <person name="Cui X.M."/>
            <person name="Yuan T.T."/>
            <person name="Jiang B.G."/>
            <person name="Yang W.F."/>
            <person name="Lam T.T."/>
            <person name="Chang Q.C."/>
            <person name="Ding S.J."/>
            <person name="Wang X.J."/>
            <person name="Zhu J.G."/>
            <person name="Ruan X.D."/>
            <person name="Zhao L."/>
            <person name="Wei J.T."/>
            <person name="Ye R.Z."/>
            <person name="Que T.C."/>
            <person name="Du C.H."/>
            <person name="Zhou Y.H."/>
            <person name="Cheng J.X."/>
            <person name="Dai P.F."/>
            <person name="Guo W.B."/>
            <person name="Han X.H."/>
            <person name="Huang E.J."/>
            <person name="Li L.F."/>
            <person name="Wei W."/>
            <person name="Gao Y.C."/>
            <person name="Liu J.Z."/>
            <person name="Shao H.Z."/>
            <person name="Wang X."/>
            <person name="Wang C.C."/>
            <person name="Yang T.C."/>
            <person name="Huo Q.B."/>
            <person name="Li W."/>
            <person name="Chen H.Y."/>
            <person name="Chen S.E."/>
            <person name="Zhou L.G."/>
            <person name="Ni X.B."/>
            <person name="Tian J.H."/>
            <person name="Sheng Y."/>
            <person name="Liu T."/>
            <person name="Pan Y.S."/>
            <person name="Xia L.Y."/>
            <person name="Li J."/>
            <person name="Zhao F."/>
            <person name="Cao W.C."/>
        </authorList>
    </citation>
    <scope>NUCLEOTIDE SEQUENCE [LARGE SCALE GENOMIC DNA]</scope>
    <source>
        <strain evidence="7">HaeL-2018</strain>
    </source>
</reference>
<feature type="transmembrane region" description="Helical" evidence="6">
    <location>
        <begin position="150"/>
        <end position="170"/>
    </location>
</feature>
<dbReference type="Proteomes" id="UP000821853">
    <property type="component" value="Chromosome 9"/>
</dbReference>
<dbReference type="SUPFAM" id="SSF103473">
    <property type="entry name" value="MFS general substrate transporter"/>
    <property type="match status" value="1"/>
</dbReference>
<evidence type="ECO:0000256" key="3">
    <source>
        <dbReference type="ARBA" id="ARBA00022989"/>
    </source>
</evidence>
<dbReference type="GO" id="GO:0016020">
    <property type="term" value="C:membrane"/>
    <property type="evidence" value="ECO:0007669"/>
    <property type="project" value="UniProtKB-SubCell"/>
</dbReference>
<organism evidence="7 8">
    <name type="scientific">Haemaphysalis longicornis</name>
    <name type="common">Bush tick</name>
    <dbReference type="NCBI Taxonomy" id="44386"/>
    <lineage>
        <taxon>Eukaryota</taxon>
        <taxon>Metazoa</taxon>
        <taxon>Ecdysozoa</taxon>
        <taxon>Arthropoda</taxon>
        <taxon>Chelicerata</taxon>
        <taxon>Arachnida</taxon>
        <taxon>Acari</taxon>
        <taxon>Parasitiformes</taxon>
        <taxon>Ixodida</taxon>
        <taxon>Ixodoidea</taxon>
        <taxon>Ixodidae</taxon>
        <taxon>Haemaphysalinae</taxon>
        <taxon>Haemaphysalis</taxon>
    </lineage>
</organism>
<evidence type="ECO:0000313" key="7">
    <source>
        <dbReference type="EMBL" id="KAH9381599.1"/>
    </source>
</evidence>
<dbReference type="EMBL" id="JABSTR010000011">
    <property type="protein sequence ID" value="KAH9381599.1"/>
    <property type="molecule type" value="Genomic_DNA"/>
</dbReference>